<evidence type="ECO:0000256" key="1">
    <source>
        <dbReference type="SAM" id="Phobius"/>
    </source>
</evidence>
<evidence type="ECO:0000313" key="2">
    <source>
        <dbReference type="EMBL" id="NDL57398.1"/>
    </source>
</evidence>
<accession>A0A7K3M4P6</accession>
<sequence>MSPTQNVPPANAPAPETPGRRRWRTVDIIVASVLGVAFGVLFAAWNNFVYPTVSAPLTSTPFSPAIGAIWLMPAVLGALVIRRPGAALYTEIVAATTSMLFGSAWGMAVFMSGLWQGLGAELIFALLAYRRWGAGAALFAGAGAGLAMGINQAIVSVPEFSLDWKAVYVASAVAAGLVAGILSWMLARALARTGALAPFASGRAQHEI</sequence>
<dbReference type="Proteomes" id="UP000460435">
    <property type="component" value="Unassembled WGS sequence"/>
</dbReference>
<keyword evidence="1" id="KW-0472">Membrane</keyword>
<gene>
    <name evidence="2" type="ORF">F7O44_09975</name>
</gene>
<organism evidence="2 3">
    <name type="scientific">Phytoactinopolyspora mesophila</name>
    <dbReference type="NCBI Taxonomy" id="2650750"/>
    <lineage>
        <taxon>Bacteria</taxon>
        <taxon>Bacillati</taxon>
        <taxon>Actinomycetota</taxon>
        <taxon>Actinomycetes</taxon>
        <taxon>Jiangellales</taxon>
        <taxon>Jiangellaceae</taxon>
        <taxon>Phytoactinopolyspora</taxon>
    </lineage>
</organism>
<dbReference type="Pfam" id="PF09819">
    <property type="entry name" value="ABC_cobalt"/>
    <property type="match status" value="1"/>
</dbReference>
<name>A0A7K3M4P6_9ACTN</name>
<keyword evidence="1" id="KW-1133">Transmembrane helix</keyword>
<feature type="transmembrane region" description="Helical" evidence="1">
    <location>
        <begin position="28"/>
        <end position="50"/>
    </location>
</feature>
<dbReference type="PIRSF" id="PIRSF037394">
    <property type="entry name" value="ABC_thiamine-permease_YkoE_prd"/>
    <property type="match status" value="1"/>
</dbReference>
<feature type="transmembrane region" description="Helical" evidence="1">
    <location>
        <begin position="113"/>
        <end position="129"/>
    </location>
</feature>
<dbReference type="RefSeq" id="WP_162450116.1">
    <property type="nucleotide sequence ID" value="NZ_WLZY01000003.1"/>
</dbReference>
<protein>
    <submittedName>
        <fullName evidence="2">Uncharacterized protein</fullName>
    </submittedName>
</protein>
<feature type="transmembrane region" description="Helical" evidence="1">
    <location>
        <begin position="136"/>
        <end position="154"/>
    </location>
</feature>
<reference evidence="2 3" key="1">
    <citation type="submission" date="2019-11" db="EMBL/GenBank/DDBJ databases">
        <authorList>
            <person name="Li X.-J."/>
            <person name="Feng X.-M."/>
        </authorList>
    </citation>
    <scope>NUCLEOTIDE SEQUENCE [LARGE SCALE GENOMIC DNA]</scope>
    <source>
        <strain evidence="2 3">XMNu-373</strain>
    </source>
</reference>
<evidence type="ECO:0000313" key="3">
    <source>
        <dbReference type="Proteomes" id="UP000460435"/>
    </source>
</evidence>
<feature type="transmembrane region" description="Helical" evidence="1">
    <location>
        <begin position="166"/>
        <end position="187"/>
    </location>
</feature>
<dbReference type="InterPro" id="IPR017195">
    <property type="entry name" value="ABC_thiamin-permease_prd"/>
</dbReference>
<dbReference type="AlphaFoldDB" id="A0A7K3M4P6"/>
<keyword evidence="3" id="KW-1185">Reference proteome</keyword>
<dbReference type="EMBL" id="WLZY01000003">
    <property type="protein sequence ID" value="NDL57398.1"/>
    <property type="molecule type" value="Genomic_DNA"/>
</dbReference>
<keyword evidence="1" id="KW-0812">Transmembrane</keyword>
<feature type="transmembrane region" description="Helical" evidence="1">
    <location>
        <begin position="62"/>
        <end position="81"/>
    </location>
</feature>
<proteinExistence type="predicted"/>
<comment type="caution">
    <text evidence="2">The sequence shown here is derived from an EMBL/GenBank/DDBJ whole genome shotgun (WGS) entry which is preliminary data.</text>
</comment>